<feature type="domain" description="Orc1-like AAA ATPase" evidence="3">
    <location>
        <begin position="10"/>
        <end position="176"/>
    </location>
</feature>
<keyword evidence="1" id="KW-0547">Nucleotide-binding</keyword>
<dbReference type="Proteomes" id="UP001595867">
    <property type="component" value="Unassembled WGS sequence"/>
</dbReference>
<dbReference type="InterPro" id="IPR041664">
    <property type="entry name" value="AAA_16"/>
</dbReference>
<dbReference type="Pfam" id="PF13191">
    <property type="entry name" value="AAA_16"/>
    <property type="match status" value="1"/>
</dbReference>
<dbReference type="Gene3D" id="1.25.40.10">
    <property type="entry name" value="Tetratricopeptide repeat domain"/>
    <property type="match status" value="1"/>
</dbReference>
<keyword evidence="2 4" id="KW-0067">ATP-binding</keyword>
<protein>
    <submittedName>
        <fullName evidence="4">ATP-binding protein</fullName>
    </submittedName>
</protein>
<dbReference type="PANTHER" id="PTHR16305:SF35">
    <property type="entry name" value="TRANSCRIPTIONAL ACTIVATOR DOMAIN"/>
    <property type="match status" value="1"/>
</dbReference>
<name>A0ABV8J0H0_9ACTN</name>
<reference evidence="5" key="1">
    <citation type="journal article" date="2019" name="Int. J. Syst. Evol. Microbiol.">
        <title>The Global Catalogue of Microorganisms (GCM) 10K type strain sequencing project: providing services to taxonomists for standard genome sequencing and annotation.</title>
        <authorList>
            <consortium name="The Broad Institute Genomics Platform"/>
            <consortium name="The Broad Institute Genome Sequencing Center for Infectious Disease"/>
            <person name="Wu L."/>
            <person name="Ma J."/>
        </authorList>
    </citation>
    <scope>NUCLEOTIDE SEQUENCE [LARGE SCALE GENOMIC DNA]</scope>
    <source>
        <strain evidence="5">TBRC 5832</strain>
    </source>
</reference>
<dbReference type="Gene3D" id="3.40.50.300">
    <property type="entry name" value="P-loop containing nucleotide triphosphate hydrolases"/>
    <property type="match status" value="1"/>
</dbReference>
<dbReference type="InterPro" id="IPR027417">
    <property type="entry name" value="P-loop_NTPase"/>
</dbReference>
<dbReference type="RefSeq" id="WP_378070533.1">
    <property type="nucleotide sequence ID" value="NZ_JBHSBL010000021.1"/>
</dbReference>
<proteinExistence type="predicted"/>
<organism evidence="4 5">
    <name type="scientific">Actinoplanes subglobosus</name>
    <dbReference type="NCBI Taxonomy" id="1547892"/>
    <lineage>
        <taxon>Bacteria</taxon>
        <taxon>Bacillati</taxon>
        <taxon>Actinomycetota</taxon>
        <taxon>Actinomycetes</taxon>
        <taxon>Micromonosporales</taxon>
        <taxon>Micromonosporaceae</taxon>
        <taxon>Actinoplanes</taxon>
    </lineage>
</organism>
<evidence type="ECO:0000256" key="1">
    <source>
        <dbReference type="ARBA" id="ARBA00022741"/>
    </source>
</evidence>
<accession>A0ABV8J0H0</accession>
<evidence type="ECO:0000313" key="4">
    <source>
        <dbReference type="EMBL" id="MFC4069636.1"/>
    </source>
</evidence>
<comment type="caution">
    <text evidence="4">The sequence shown here is derived from an EMBL/GenBank/DDBJ whole genome shotgun (WGS) entry which is preliminary data.</text>
</comment>
<gene>
    <name evidence="4" type="ORF">ACFO0C_32335</name>
</gene>
<dbReference type="PANTHER" id="PTHR16305">
    <property type="entry name" value="TESTICULAR SOLUBLE ADENYLYL CYCLASE"/>
    <property type="match status" value="1"/>
</dbReference>
<sequence>MPDSDQQASLVGRTAEMATLRGLFGDRAVVAIVGDPGIGKTRLLTESLAEARRAGRVVLSGHGSEFEREVPFGVFRNAFEDHLRAWPESRWAGLDPADRRLLPSVFPTLAADGRGEETGLVAAERYRLHRAVRALLEIVAGPSGLVLAFDDLHWGDDSSMEMLDHLLRHPPRAPVTLALVYRSRQAPERLHQAFARAARQGWGTTVDVGPLSVAEAGALLPAGLSPARREELYRASGGNPFYLEVLAASGAANGPTSGPAALAGEFTRLEPVCRQVLHAAAVAGDECDPGMLAAVAGLPEPEVHIALDELVRRDLVRAGEAPGTFRFRHPLLRSAAYHNAGAGWRLGAHARAATELGDRRAPAEARAPHIEASAAVGDTAAVALLQAVAMDAVHATPAAAAHWLGSAIRLLPQDPATTPLRLRLLTLRGRALGITGDLRGSQEILGEILRLVPVGSEERLTAVSFLATLRNLAGNHAEARELLARELDRLPEQHGLTAGTLRVGLTLTSVMYGPFDPAAVSEAIRVARSTGNRPLLAYALSVAVVANQSFDVGSPHTTAWLDEAVRYVDAMPDRELAERLDTVMFLGWGEMYRERFTAAHRHLRRALAIAHASGQSHLLGTLQTVLGVHGSMTGRLTPAMTHLDDAMEAAVLTGTPQTQARVLGYRCWVAVWRGELDEALACGKQATDLATLGDSPDWQAGSAELTLGFARYAAGDPEAGLDLLIRGGHAAGRVTVRPVWQARWYQWLAAAAAAA</sequence>
<evidence type="ECO:0000256" key="2">
    <source>
        <dbReference type="ARBA" id="ARBA00022840"/>
    </source>
</evidence>
<dbReference type="PRINTS" id="PR01874">
    <property type="entry name" value="DNAREPAIRADA"/>
</dbReference>
<dbReference type="GO" id="GO:0005524">
    <property type="term" value="F:ATP binding"/>
    <property type="evidence" value="ECO:0007669"/>
    <property type="project" value="UniProtKB-KW"/>
</dbReference>
<dbReference type="SUPFAM" id="SSF52540">
    <property type="entry name" value="P-loop containing nucleoside triphosphate hydrolases"/>
    <property type="match status" value="1"/>
</dbReference>
<dbReference type="EMBL" id="JBHSBL010000021">
    <property type="protein sequence ID" value="MFC4069636.1"/>
    <property type="molecule type" value="Genomic_DNA"/>
</dbReference>
<feature type="non-terminal residue" evidence="4">
    <location>
        <position position="755"/>
    </location>
</feature>
<evidence type="ECO:0000313" key="5">
    <source>
        <dbReference type="Proteomes" id="UP001595867"/>
    </source>
</evidence>
<keyword evidence="5" id="KW-1185">Reference proteome</keyword>
<evidence type="ECO:0000259" key="3">
    <source>
        <dbReference type="Pfam" id="PF13191"/>
    </source>
</evidence>
<dbReference type="SUPFAM" id="SSF48452">
    <property type="entry name" value="TPR-like"/>
    <property type="match status" value="1"/>
</dbReference>
<dbReference type="InterPro" id="IPR011990">
    <property type="entry name" value="TPR-like_helical_dom_sf"/>
</dbReference>